<accession>A0A9N8MJ01</accession>
<evidence type="ECO:0000313" key="5">
    <source>
        <dbReference type="Proteomes" id="UP000662618"/>
    </source>
</evidence>
<evidence type="ECO:0000256" key="1">
    <source>
        <dbReference type="ARBA" id="ARBA00022729"/>
    </source>
</evidence>
<feature type="signal peptide" evidence="2">
    <location>
        <begin position="1"/>
        <end position="19"/>
    </location>
</feature>
<dbReference type="InterPro" id="IPR011889">
    <property type="entry name" value="Liste_lipo_26"/>
</dbReference>
<feature type="chain" id="PRO_5040112217" description="Secretion system C-terminal sorting domain-containing protein" evidence="2">
    <location>
        <begin position="20"/>
        <end position="519"/>
    </location>
</feature>
<dbReference type="AlphaFoldDB" id="A0A9N8MJ01"/>
<dbReference type="Proteomes" id="UP000662618">
    <property type="component" value="Unassembled WGS sequence"/>
</dbReference>
<gene>
    <name evidence="4" type="ORF">CHRY9390_02369</name>
</gene>
<organism evidence="4 5">
    <name type="scientific">Chryseobacterium aquaeductus</name>
    <dbReference type="NCBI Taxonomy" id="2675056"/>
    <lineage>
        <taxon>Bacteria</taxon>
        <taxon>Pseudomonadati</taxon>
        <taxon>Bacteroidota</taxon>
        <taxon>Flavobacteriia</taxon>
        <taxon>Flavobacteriales</taxon>
        <taxon>Weeksellaceae</taxon>
        <taxon>Chryseobacterium group</taxon>
        <taxon>Chryseobacterium</taxon>
    </lineage>
</organism>
<keyword evidence="1 2" id="KW-0732">Signal</keyword>
<keyword evidence="5" id="KW-1185">Reference proteome</keyword>
<sequence length="519" mass="58382">MKKLITFFFYLVFFQFSMAQNEFITIWQPGIPSVVTVNAPFQANLNQIWFPGIGQNYTITWEEVGFPQHNGTITNVTSTSQVLIDFGMPSEGGGTNTLYRVKVSNGNGVFQQIKFASHQNFNPVVETLVPNLQILGSTDKLLEIEQWGNIAWTSMNAAFASCQRMTLTATDSPNLSNVTNASLMFYLTNSFLGASSMQNWDTSNIENFSFMFAQHHSGIAYTQTVPGFNPSELSSWDTSSATNLSYMFTGRTYFNQNINSWDVSNVKNISWMFALCSAYNQPLNNWDTSSLQMMNDVFANASSFNQYLNSWNTSSVTNMNRAFAYCTQFNQPLDLWNVSNVTKMKNIFSDATSFNQSLASWNLASLVTADSAFGDTAINCENYSKTITGWADNPNTANNVSFILISPMQYASNIINKRNILISKGWTINGDTLGSCTLATSETKLEENPVLYPNPATYFIYFKNLKESGTYQIFDNSGRIILQGKSDHEKIDIRNLVKGNYILQMKTKNILKSFKFIKR</sequence>
<comment type="caution">
    <text evidence="4">The sequence shown here is derived from an EMBL/GenBank/DDBJ whole genome shotgun (WGS) entry which is preliminary data.</text>
</comment>
<dbReference type="NCBIfam" id="TIGR04183">
    <property type="entry name" value="Por_Secre_tail"/>
    <property type="match status" value="1"/>
</dbReference>
<evidence type="ECO:0000259" key="3">
    <source>
        <dbReference type="Pfam" id="PF18962"/>
    </source>
</evidence>
<name>A0A9N8MJ01_9FLAO</name>
<dbReference type="EMBL" id="CAJIMS010000001">
    <property type="protein sequence ID" value="CAD7811515.1"/>
    <property type="molecule type" value="Genomic_DNA"/>
</dbReference>
<dbReference type="Pfam" id="PF18962">
    <property type="entry name" value="Por_Secre_tail"/>
    <property type="match status" value="1"/>
</dbReference>
<feature type="domain" description="Secretion system C-terminal sorting" evidence="3">
    <location>
        <begin position="451"/>
        <end position="514"/>
    </location>
</feature>
<dbReference type="Pfam" id="PF03382">
    <property type="entry name" value="DUF285"/>
    <property type="match status" value="1"/>
</dbReference>
<dbReference type="RefSeq" id="WP_162088642.1">
    <property type="nucleotide sequence ID" value="NZ_CAJIMS010000001.1"/>
</dbReference>
<dbReference type="InterPro" id="IPR005046">
    <property type="entry name" value="DUF285"/>
</dbReference>
<dbReference type="InterPro" id="IPR026444">
    <property type="entry name" value="Secre_tail"/>
</dbReference>
<protein>
    <recommendedName>
        <fullName evidence="3">Secretion system C-terminal sorting domain-containing protein</fullName>
    </recommendedName>
</protein>
<evidence type="ECO:0000313" key="4">
    <source>
        <dbReference type="EMBL" id="CAD7811515.1"/>
    </source>
</evidence>
<evidence type="ECO:0000256" key="2">
    <source>
        <dbReference type="SAM" id="SignalP"/>
    </source>
</evidence>
<reference evidence="4" key="1">
    <citation type="submission" date="2020-12" db="EMBL/GenBank/DDBJ databases">
        <authorList>
            <person name="Rodrigo-Torres L."/>
            <person name="Arahal R. D."/>
            <person name="Lucena T."/>
        </authorList>
    </citation>
    <scope>NUCLEOTIDE SEQUENCE</scope>
    <source>
        <strain evidence="4">CECT 9390</strain>
    </source>
</reference>
<proteinExistence type="predicted"/>
<dbReference type="NCBIfam" id="TIGR02167">
    <property type="entry name" value="Liste_lipo_26"/>
    <property type="match status" value="2"/>
</dbReference>